<sequence>MQELNIDTGVREYRINGGGLLRFNPSDPNVYSRFLQAADRIAAIEQEMAEEGRAAAATGQKALELLAKADRKTKEVLTWVFGEENDFDRLLGGVNLMAVAANGERVVTNLFAALQPQVQAGAEAFLSAQAAHLAAAADAREAARREAAR</sequence>
<dbReference type="STRING" id="1650663.GCA_001486665_01820"/>
<dbReference type="EMBL" id="SLUM01000001">
    <property type="protein sequence ID" value="TCL61757.1"/>
    <property type="molecule type" value="Genomic_DNA"/>
</dbReference>
<dbReference type="AlphaFoldDB" id="A0A4V6NGS1"/>
<protein>
    <recommendedName>
        <fullName evidence="3">Tail assembly chaperone</fullName>
    </recommendedName>
</protein>
<reference evidence="1 2" key="1">
    <citation type="submission" date="2019-03" db="EMBL/GenBank/DDBJ databases">
        <title>Genomic Encyclopedia of Type Strains, Phase IV (KMG-IV): sequencing the most valuable type-strain genomes for metagenomic binning, comparative biology and taxonomic classification.</title>
        <authorList>
            <person name="Goeker M."/>
        </authorList>
    </citation>
    <scope>NUCLEOTIDE SEQUENCE [LARGE SCALE GENOMIC DNA]</scope>
    <source>
        <strain evidence="1 2">DSM 100451</strain>
    </source>
</reference>
<accession>A0A4V6NGS1</accession>
<name>A0A4V6NGS1_9FIRM</name>
<dbReference type="RefSeq" id="WP_058964220.1">
    <property type="nucleotide sequence ID" value="NZ_CABKVM010000016.1"/>
</dbReference>
<evidence type="ECO:0000313" key="1">
    <source>
        <dbReference type="EMBL" id="TCL61757.1"/>
    </source>
</evidence>
<proteinExistence type="predicted"/>
<dbReference type="Proteomes" id="UP000295184">
    <property type="component" value="Unassembled WGS sequence"/>
</dbReference>
<evidence type="ECO:0000313" key="2">
    <source>
        <dbReference type="Proteomes" id="UP000295184"/>
    </source>
</evidence>
<comment type="caution">
    <text evidence="1">The sequence shown here is derived from an EMBL/GenBank/DDBJ whole genome shotgun (WGS) entry which is preliminary data.</text>
</comment>
<evidence type="ECO:0008006" key="3">
    <source>
        <dbReference type="Google" id="ProtNLM"/>
    </source>
</evidence>
<organism evidence="1 2">
    <name type="scientific">Allofournierella massiliensis</name>
    <dbReference type="NCBI Taxonomy" id="1650663"/>
    <lineage>
        <taxon>Bacteria</taxon>
        <taxon>Bacillati</taxon>
        <taxon>Bacillota</taxon>
        <taxon>Clostridia</taxon>
        <taxon>Eubacteriales</taxon>
        <taxon>Oscillospiraceae</taxon>
        <taxon>Allofournierella</taxon>
    </lineage>
</organism>
<gene>
    <name evidence="1" type="ORF">EDD77_101213</name>
</gene>